<feature type="region of interest" description="Disordered" evidence="3">
    <location>
        <begin position="588"/>
        <end position="615"/>
    </location>
</feature>
<proteinExistence type="inferred from homology"/>
<dbReference type="InterPro" id="IPR006598">
    <property type="entry name" value="CAP10"/>
</dbReference>
<keyword evidence="7" id="KW-1185">Reference proteome</keyword>
<evidence type="ECO:0000313" key="6">
    <source>
        <dbReference type="EMBL" id="KAF4507554.1"/>
    </source>
</evidence>
<feature type="transmembrane region" description="Helical" evidence="4">
    <location>
        <begin position="351"/>
        <end position="369"/>
    </location>
</feature>
<dbReference type="InterPro" id="IPR051091">
    <property type="entry name" value="O-Glucosyltr/Glycosyltrsf_90"/>
</dbReference>
<dbReference type="EMBL" id="JAAVMX010000005">
    <property type="protein sequence ID" value="KAF4507554.1"/>
    <property type="molecule type" value="Genomic_DNA"/>
</dbReference>
<feature type="domain" description="Glycosyl transferase CAP10" evidence="5">
    <location>
        <begin position="666"/>
        <end position="946"/>
    </location>
</feature>
<protein>
    <recommendedName>
        <fullName evidence="5">Glycosyl transferase CAP10 domain-containing protein</fullName>
    </recommendedName>
</protein>
<organism evidence="6 7">
    <name type="scientific">Ophiocordyceps sinensis</name>
    <dbReference type="NCBI Taxonomy" id="72228"/>
    <lineage>
        <taxon>Eukaryota</taxon>
        <taxon>Fungi</taxon>
        <taxon>Dikarya</taxon>
        <taxon>Ascomycota</taxon>
        <taxon>Pezizomycotina</taxon>
        <taxon>Sordariomycetes</taxon>
        <taxon>Hypocreomycetidae</taxon>
        <taxon>Hypocreales</taxon>
        <taxon>Ophiocordycipitaceae</taxon>
        <taxon>Ophiocordyceps</taxon>
    </lineage>
</organism>
<feature type="transmembrane region" description="Helical" evidence="4">
    <location>
        <begin position="318"/>
        <end position="339"/>
    </location>
</feature>
<keyword evidence="4" id="KW-0812">Transmembrane</keyword>
<evidence type="ECO:0000259" key="5">
    <source>
        <dbReference type="SMART" id="SM00672"/>
    </source>
</evidence>
<evidence type="ECO:0000256" key="1">
    <source>
        <dbReference type="ARBA" id="ARBA00010118"/>
    </source>
</evidence>
<reference evidence="6 7" key="1">
    <citation type="journal article" date="2020" name="Genome Biol. Evol.">
        <title>A new high-quality draft genome assembly of the Chinese cordyceps Ophiocordyceps sinensis.</title>
        <authorList>
            <person name="Shu R."/>
            <person name="Zhang J."/>
            <person name="Meng Q."/>
            <person name="Zhang H."/>
            <person name="Zhou G."/>
            <person name="Li M."/>
            <person name="Wu P."/>
            <person name="Zhao Y."/>
            <person name="Chen C."/>
            <person name="Qin Q."/>
        </authorList>
    </citation>
    <scope>NUCLEOTIDE SEQUENCE [LARGE SCALE GENOMIC DNA]</scope>
    <source>
        <strain evidence="6 7">IOZ07</strain>
    </source>
</reference>
<evidence type="ECO:0000256" key="4">
    <source>
        <dbReference type="SAM" id="Phobius"/>
    </source>
</evidence>
<evidence type="ECO:0000313" key="7">
    <source>
        <dbReference type="Proteomes" id="UP000557566"/>
    </source>
</evidence>
<feature type="transmembrane region" description="Helical" evidence="4">
    <location>
        <begin position="220"/>
        <end position="242"/>
    </location>
</feature>
<dbReference type="GO" id="GO:0016740">
    <property type="term" value="F:transferase activity"/>
    <property type="evidence" value="ECO:0007669"/>
    <property type="project" value="UniProtKB-KW"/>
</dbReference>
<name>A0A8H4LXY6_9HYPO</name>
<dbReference type="PANTHER" id="PTHR12203">
    <property type="entry name" value="KDEL LYS-ASP-GLU-LEU CONTAINING - RELATED"/>
    <property type="match status" value="1"/>
</dbReference>
<gene>
    <name evidence="6" type="ORF">G6O67_004042</name>
</gene>
<dbReference type="AlphaFoldDB" id="A0A8H4LXY6"/>
<feature type="transmembrane region" description="Helical" evidence="4">
    <location>
        <begin position="381"/>
        <end position="400"/>
    </location>
</feature>
<keyword evidence="4" id="KW-1133">Transmembrane helix</keyword>
<feature type="transmembrane region" description="Helical" evidence="4">
    <location>
        <begin position="254"/>
        <end position="279"/>
    </location>
</feature>
<keyword evidence="2" id="KW-0808">Transferase</keyword>
<feature type="transmembrane region" description="Helical" evidence="4">
    <location>
        <begin position="291"/>
        <end position="311"/>
    </location>
</feature>
<feature type="transmembrane region" description="Helical" evidence="4">
    <location>
        <begin position="180"/>
        <end position="200"/>
    </location>
</feature>
<accession>A0A8H4LXY6</accession>
<evidence type="ECO:0000256" key="2">
    <source>
        <dbReference type="ARBA" id="ARBA00022679"/>
    </source>
</evidence>
<dbReference type="PANTHER" id="PTHR12203:SF35">
    <property type="entry name" value="PROTEIN O-GLUCOSYLTRANSFERASE 1"/>
    <property type="match status" value="1"/>
</dbReference>
<dbReference type="SMART" id="SM00672">
    <property type="entry name" value="CAP10"/>
    <property type="match status" value="1"/>
</dbReference>
<sequence length="975" mass="109785">MARYAVVQVLALSCLLSMEFTSQSLKRHSLTEQPRLSSFAVLLLSGGWCYAASHHARWIALGYGRSSAKRLQIRDGHLSDAPSDEALLNGSRSHLPRHPRRHSLAALVFFIVLRLEIFHRVNYQPRCASPGIESFLCILLICWEVLSNRQRWGVPPSEDADNPWRSVFDDLHDWFTGPRVTMVLVLTSALVFSTGAYLAASQIAESTFACFSPVDSRPLTLALQILGLSLDAAIIVLLWRILAWTRTARLRLRVLASAFVFSSLASAGLWLGSAIFGGFRRSHAAFGSLHGLDFLIDSAALATFVSSAAFYMCETSPIAPVSVLTFLAGTWYAGLNVVGLGDWMHLSRVDALLPVWFLAFGTVLFTFTHDIRSVIFVPRPLLTFLFMALLCVATIVTFTTQMPTFDDRHPISELLYQAQTKHNRWLLKAGTSQSLPVAVDVYQERHAGRAPPPNFDEWYRYATESLIIDDFEQMDQDLAPFWELAPADIRSRADAMAANSDVAVIRVQNGKVTKRHSGEDAESADLEELAEMIKLFSTHLPDMVLPINLGPAPRVLPSWSDAELQSRADFSSLTNGFSKIWPQASVSSLGSLGTRSGQDDPKPRNGGPTRASDLRQMQIEACPPTSRARTSPDWNIGQFCSECVNGHSWGQGVLMTDFYRSLDVCGQPDLKHLHGFSLTDRQSMPVRQLVPLFGASKTNEFRDILIPLPRSRLEKPDMPWQFSRRYDNLFWRGSVGNNEVNGQALRGSHKFRLLHLLNRPDKHDEVPMVLPTPGENGHFRIEMVPAAEANRALPMSIGMIDYSACSGAHCELVKHAFGTEADTEEALEYRYVLLTDEDDGPPSEMLRTLRSGSVPFISTIFRTWYTERLVPWLHFVPVDTRYQSLHTTFAYFTGTENRPKLNGRDTALRGRHKDATWVSRRGQKWAEQVLRKKDMEIYLFRLLLEWGRLIDDRRGEIGYRRGQDGLQNHEWTRRQ</sequence>
<dbReference type="Proteomes" id="UP000557566">
    <property type="component" value="Unassembled WGS sequence"/>
</dbReference>
<comment type="similarity">
    <text evidence="1">Belongs to the glycosyltransferase 90 family.</text>
</comment>
<evidence type="ECO:0000256" key="3">
    <source>
        <dbReference type="SAM" id="MobiDB-lite"/>
    </source>
</evidence>
<dbReference type="OrthoDB" id="541052at2759"/>
<keyword evidence="4" id="KW-0472">Membrane</keyword>
<comment type="caution">
    <text evidence="6">The sequence shown here is derived from an EMBL/GenBank/DDBJ whole genome shotgun (WGS) entry which is preliminary data.</text>
</comment>